<feature type="transmembrane region" description="Helical" evidence="1">
    <location>
        <begin position="55"/>
        <end position="76"/>
    </location>
</feature>
<dbReference type="Proteomes" id="UP000247536">
    <property type="component" value="Unassembled WGS sequence"/>
</dbReference>
<keyword evidence="3" id="KW-1185">Reference proteome</keyword>
<dbReference type="EMBL" id="QJRY01000007">
    <property type="protein sequence ID" value="PYB71234.1"/>
    <property type="molecule type" value="Genomic_DNA"/>
</dbReference>
<accession>A0ABX5NRQ7</accession>
<protein>
    <submittedName>
        <fullName evidence="2">Uncharacterized protein</fullName>
    </submittedName>
</protein>
<name>A0ABX5NRQ7_9HYPH</name>
<evidence type="ECO:0000313" key="3">
    <source>
        <dbReference type="Proteomes" id="UP000247536"/>
    </source>
</evidence>
<keyword evidence="1" id="KW-0472">Membrane</keyword>
<reference evidence="2 3" key="1">
    <citation type="submission" date="2018-06" db="EMBL/GenBank/DDBJ databases">
        <title>Rhizobium wuzhouense sp. nov., isolated from roots of Oryza officinalis.</title>
        <authorList>
            <person name="Yuan T."/>
        </authorList>
    </citation>
    <scope>NUCLEOTIDE SEQUENCE [LARGE SCALE GENOMIC DNA]</scope>
    <source>
        <strain evidence="2 3">W44</strain>
    </source>
</reference>
<proteinExistence type="predicted"/>
<evidence type="ECO:0000313" key="2">
    <source>
        <dbReference type="EMBL" id="PYB71234.1"/>
    </source>
</evidence>
<sequence>MPPQIDFVERSKAMVMAKVMRFRRLKHGPPQKFKVLPDDLGRSHGGAWFGTGPGMLGAIALVAASAAVLLIVGGLLA</sequence>
<gene>
    <name evidence="2" type="ORF">DMY87_17875</name>
</gene>
<organism evidence="2 3">
    <name type="scientific">Rhizobium wuzhouense</name>
    <dbReference type="NCBI Taxonomy" id="1986026"/>
    <lineage>
        <taxon>Bacteria</taxon>
        <taxon>Pseudomonadati</taxon>
        <taxon>Pseudomonadota</taxon>
        <taxon>Alphaproteobacteria</taxon>
        <taxon>Hyphomicrobiales</taxon>
        <taxon>Rhizobiaceae</taxon>
        <taxon>Rhizobium/Agrobacterium group</taxon>
        <taxon>Rhizobium</taxon>
    </lineage>
</organism>
<keyword evidence="1" id="KW-1133">Transmembrane helix</keyword>
<keyword evidence="1" id="KW-0812">Transmembrane</keyword>
<evidence type="ECO:0000256" key="1">
    <source>
        <dbReference type="SAM" id="Phobius"/>
    </source>
</evidence>
<comment type="caution">
    <text evidence="2">The sequence shown here is derived from an EMBL/GenBank/DDBJ whole genome shotgun (WGS) entry which is preliminary data.</text>
</comment>